<feature type="compositionally biased region" description="Low complexity" evidence="7">
    <location>
        <begin position="346"/>
        <end position="359"/>
    </location>
</feature>
<evidence type="ECO:0000256" key="5">
    <source>
        <dbReference type="ARBA" id="ARBA00023242"/>
    </source>
</evidence>
<dbReference type="InterPro" id="IPR013083">
    <property type="entry name" value="Znf_RING/FYVE/PHD"/>
</dbReference>
<gene>
    <name evidence="9" type="ORF">BS50DRAFT_634387</name>
</gene>
<name>A0A2T2NNB9_CORCC</name>
<dbReference type="GO" id="GO:0008270">
    <property type="term" value="F:zinc ion binding"/>
    <property type="evidence" value="ECO:0007669"/>
    <property type="project" value="UniProtKB-KW"/>
</dbReference>
<dbReference type="AlphaFoldDB" id="A0A2T2NNB9"/>
<feature type="compositionally biased region" description="Low complexity" evidence="7">
    <location>
        <begin position="137"/>
        <end position="150"/>
    </location>
</feature>
<dbReference type="Pfam" id="PF00628">
    <property type="entry name" value="PHD"/>
    <property type="match status" value="1"/>
</dbReference>
<dbReference type="GO" id="GO:0003682">
    <property type="term" value="F:chromatin binding"/>
    <property type="evidence" value="ECO:0007669"/>
    <property type="project" value="TreeGrafter"/>
</dbReference>
<evidence type="ECO:0000313" key="10">
    <source>
        <dbReference type="Proteomes" id="UP000240883"/>
    </source>
</evidence>
<dbReference type="Gene3D" id="3.30.40.10">
    <property type="entry name" value="Zinc/RING finger domain, C3HC4 (zinc finger)"/>
    <property type="match status" value="1"/>
</dbReference>
<feature type="region of interest" description="Disordered" evidence="7">
    <location>
        <begin position="1"/>
        <end position="224"/>
    </location>
</feature>
<keyword evidence="2" id="KW-0479">Metal-binding</keyword>
<evidence type="ECO:0000313" key="9">
    <source>
        <dbReference type="EMBL" id="PSN66932.1"/>
    </source>
</evidence>
<organism evidence="9 10">
    <name type="scientific">Corynespora cassiicola Philippines</name>
    <dbReference type="NCBI Taxonomy" id="1448308"/>
    <lineage>
        <taxon>Eukaryota</taxon>
        <taxon>Fungi</taxon>
        <taxon>Dikarya</taxon>
        <taxon>Ascomycota</taxon>
        <taxon>Pezizomycotina</taxon>
        <taxon>Dothideomycetes</taxon>
        <taxon>Pleosporomycetidae</taxon>
        <taxon>Pleosporales</taxon>
        <taxon>Corynesporascaceae</taxon>
        <taxon>Corynespora</taxon>
    </lineage>
</organism>
<feature type="region of interest" description="Disordered" evidence="7">
    <location>
        <begin position="504"/>
        <end position="528"/>
    </location>
</feature>
<comment type="subcellular location">
    <subcellularLocation>
        <location evidence="1">Nucleus</location>
    </subcellularLocation>
</comment>
<evidence type="ECO:0000256" key="1">
    <source>
        <dbReference type="ARBA" id="ARBA00004123"/>
    </source>
</evidence>
<dbReference type="GO" id="GO:0045814">
    <property type="term" value="P:negative regulation of gene expression, epigenetic"/>
    <property type="evidence" value="ECO:0007669"/>
    <property type="project" value="TreeGrafter"/>
</dbReference>
<feature type="compositionally biased region" description="Low complexity" evidence="7">
    <location>
        <begin position="370"/>
        <end position="394"/>
    </location>
</feature>
<evidence type="ECO:0000256" key="2">
    <source>
        <dbReference type="ARBA" id="ARBA00022723"/>
    </source>
</evidence>
<evidence type="ECO:0000256" key="7">
    <source>
        <dbReference type="SAM" id="MobiDB-lite"/>
    </source>
</evidence>
<feature type="compositionally biased region" description="Basic residues" evidence="7">
    <location>
        <begin position="152"/>
        <end position="171"/>
    </location>
</feature>
<dbReference type="Proteomes" id="UP000240883">
    <property type="component" value="Unassembled WGS sequence"/>
</dbReference>
<feature type="region of interest" description="Disordered" evidence="7">
    <location>
        <begin position="460"/>
        <end position="479"/>
    </location>
</feature>
<evidence type="ECO:0000256" key="3">
    <source>
        <dbReference type="ARBA" id="ARBA00022771"/>
    </source>
</evidence>
<dbReference type="InterPro" id="IPR011011">
    <property type="entry name" value="Znf_FYVE_PHD"/>
</dbReference>
<keyword evidence="3 6" id="KW-0863">Zinc-finger</keyword>
<feature type="region of interest" description="Disordered" evidence="7">
    <location>
        <begin position="345"/>
        <end position="435"/>
    </location>
</feature>
<dbReference type="PROSITE" id="PS01359">
    <property type="entry name" value="ZF_PHD_1"/>
    <property type="match status" value="1"/>
</dbReference>
<dbReference type="PANTHER" id="PTHR12628">
    <property type="entry name" value="POLYCOMB-LIKE TRANSCRIPTION FACTOR"/>
    <property type="match status" value="1"/>
</dbReference>
<dbReference type="STRING" id="1448308.A0A2T2NNB9"/>
<dbReference type="GO" id="GO:0003677">
    <property type="term" value="F:DNA binding"/>
    <property type="evidence" value="ECO:0007669"/>
    <property type="project" value="TreeGrafter"/>
</dbReference>
<dbReference type="SUPFAM" id="SSF57903">
    <property type="entry name" value="FYVE/PHD zinc finger"/>
    <property type="match status" value="1"/>
</dbReference>
<keyword evidence="5" id="KW-0539">Nucleus</keyword>
<dbReference type="SMART" id="SM00249">
    <property type="entry name" value="PHD"/>
    <property type="match status" value="1"/>
</dbReference>
<feature type="compositionally biased region" description="Polar residues" evidence="7">
    <location>
        <begin position="50"/>
        <end position="81"/>
    </location>
</feature>
<feature type="compositionally biased region" description="Pro residues" evidence="7">
    <location>
        <begin position="360"/>
        <end position="369"/>
    </location>
</feature>
<dbReference type="PANTHER" id="PTHR12628:SF10">
    <property type="entry name" value="HOMEOBOX DOMAIN-CONTAINING PROTEIN"/>
    <property type="match status" value="1"/>
</dbReference>
<evidence type="ECO:0000256" key="6">
    <source>
        <dbReference type="PROSITE-ProRule" id="PRU00146"/>
    </source>
</evidence>
<sequence>MDSGKPPLSTLDAANRTANTASAAPNSTSTPHSTTKAPAAPPAWSPQSTMFPSQNGSSGPNFPEFSASTTEILKRLQSSNHGHAAGTPAFEAKRAEVLQNYVTSDKLPTPQPLATGKGSRRGGGRVGTPSTLKTEVGAGSTSPAPSSARGSGRGRGRGRGRGGSRGGKRKRSESVEESDDDDSDISSSYTPLPTRTKSGRNVNKPVAFVPTLPEPTPGVKRRRSTKTILAAQCNICHRGTDPGNNRIVFCDVCSVAYHQYCHNPPIENEVVNVLEKEWLCGPCERSKKNVIEGTENLVAGEGLSIEDKRAYLSTLSQPRLVSLLLHSTIRHPELPIFPPDVHDLIPATSNSSSTTSKPSAVPPAPPSKPLPNSKLQSITSPPNGTGSTGGTPRSQNPATDSSDLDSAEAQLLGESRTNKPPTTVLSPLNPASGTTTTAAAAEVAVAAVAAAEEGIGEVEFEDGYDTDPPAHYPKAGNGLARTLRPESEDLQWLVDDNFEVFSHGWKGDGSGLGADSGLNGEGLDEKMA</sequence>
<accession>A0A2T2NNB9</accession>
<dbReference type="EMBL" id="KZ678135">
    <property type="protein sequence ID" value="PSN66932.1"/>
    <property type="molecule type" value="Genomic_DNA"/>
</dbReference>
<dbReference type="GO" id="GO:0005634">
    <property type="term" value="C:nucleus"/>
    <property type="evidence" value="ECO:0007669"/>
    <property type="project" value="UniProtKB-SubCell"/>
</dbReference>
<evidence type="ECO:0000256" key="4">
    <source>
        <dbReference type="ARBA" id="ARBA00022833"/>
    </source>
</evidence>
<keyword evidence="10" id="KW-1185">Reference proteome</keyword>
<feature type="compositionally biased region" description="Acidic residues" evidence="7">
    <location>
        <begin position="175"/>
        <end position="184"/>
    </location>
</feature>
<dbReference type="PROSITE" id="PS50016">
    <property type="entry name" value="ZF_PHD_2"/>
    <property type="match status" value="1"/>
</dbReference>
<feature type="compositionally biased region" description="Low complexity" evidence="7">
    <location>
        <begin position="13"/>
        <end position="38"/>
    </location>
</feature>
<dbReference type="InterPro" id="IPR019787">
    <property type="entry name" value="Znf_PHD-finger"/>
</dbReference>
<dbReference type="CDD" id="cd15502">
    <property type="entry name" value="PHD_Phf1p_Phf2p_like"/>
    <property type="match status" value="1"/>
</dbReference>
<reference evidence="9 10" key="1">
    <citation type="journal article" date="2018" name="Front. Microbiol.">
        <title>Genome-Wide Analysis of Corynespora cassiicola Leaf Fall Disease Putative Effectors.</title>
        <authorList>
            <person name="Lopez D."/>
            <person name="Ribeiro S."/>
            <person name="Label P."/>
            <person name="Fumanal B."/>
            <person name="Venisse J.S."/>
            <person name="Kohler A."/>
            <person name="de Oliveira R.R."/>
            <person name="Labutti K."/>
            <person name="Lipzen A."/>
            <person name="Lail K."/>
            <person name="Bauer D."/>
            <person name="Ohm R.A."/>
            <person name="Barry K.W."/>
            <person name="Spatafora J."/>
            <person name="Grigoriev I.V."/>
            <person name="Martin F.M."/>
            <person name="Pujade-Renaud V."/>
        </authorList>
    </citation>
    <scope>NUCLEOTIDE SEQUENCE [LARGE SCALE GENOMIC DNA]</scope>
    <source>
        <strain evidence="9 10">Philippines</strain>
    </source>
</reference>
<keyword evidence="4" id="KW-0862">Zinc</keyword>
<evidence type="ECO:0000259" key="8">
    <source>
        <dbReference type="PROSITE" id="PS50016"/>
    </source>
</evidence>
<dbReference type="OrthoDB" id="5863171at2759"/>
<feature type="compositionally biased region" description="Polar residues" evidence="7">
    <location>
        <begin position="189"/>
        <end position="201"/>
    </location>
</feature>
<protein>
    <recommendedName>
        <fullName evidence="8">PHD-type domain-containing protein</fullName>
    </recommendedName>
</protein>
<proteinExistence type="predicted"/>
<dbReference type="InterPro" id="IPR019786">
    <property type="entry name" value="Zinc_finger_PHD-type_CS"/>
</dbReference>
<feature type="domain" description="PHD-type" evidence="8">
    <location>
        <begin position="230"/>
        <end position="286"/>
    </location>
</feature>
<dbReference type="InterPro" id="IPR001965">
    <property type="entry name" value="Znf_PHD"/>
</dbReference>
<feature type="compositionally biased region" description="Polar residues" evidence="7">
    <location>
        <begin position="418"/>
        <end position="433"/>
    </location>
</feature>